<dbReference type="Proteomes" id="UP000271626">
    <property type="component" value="Chromosome"/>
</dbReference>
<dbReference type="Pfam" id="PF00823">
    <property type="entry name" value="PPE"/>
    <property type="match status" value="1"/>
</dbReference>
<feature type="compositionally biased region" description="Polar residues" evidence="2">
    <location>
        <begin position="252"/>
        <end position="261"/>
    </location>
</feature>
<organism evidence="4 5">
    <name type="scientific">Tsukamurella paurometabola</name>
    <name type="common">Corynebacterium paurometabolum</name>
    <dbReference type="NCBI Taxonomy" id="2061"/>
    <lineage>
        <taxon>Bacteria</taxon>
        <taxon>Bacillati</taxon>
        <taxon>Actinomycetota</taxon>
        <taxon>Actinomycetes</taxon>
        <taxon>Mycobacteriales</taxon>
        <taxon>Tsukamurellaceae</taxon>
        <taxon>Tsukamurella</taxon>
    </lineage>
</organism>
<accession>A0A3P8L114</accession>
<feature type="compositionally biased region" description="Pro residues" evidence="2">
    <location>
        <begin position="389"/>
        <end position="399"/>
    </location>
</feature>
<dbReference type="RefSeq" id="WP_126195433.1">
    <property type="nucleotide sequence ID" value="NZ_CP085954.1"/>
</dbReference>
<dbReference type="EMBL" id="LR131273">
    <property type="protein sequence ID" value="VDR38135.1"/>
    <property type="molecule type" value="Genomic_DNA"/>
</dbReference>
<sequence>MYFVALAPEINVGLLMSGAGPAPATAAAAAWASVAASVSARSAFLQSLLPRLAASWQAPETALMTRNVAIYLAHNEALRTQALLASTRHTKQAADYSAALAGMAQIPEIVANHVTHAVLQATNFLGVNTAAIAANEAQYAAMWAQNAGMMTTYLANSTANMTFEPFLPPKPLATSIGVPVPAAAAGAASVGDAVVTKMTLAAQGAQAVASMLEMRIAGGALVGTKLGQTVAAQAQRLEQAASNAATAASQSRENQAARPTTGQQLGHSLVQQLGGVGGGVAAGAGGAAVGIAFSGGGQALQTGAGVGTATGGGVVYQPMSALLANVNPENRTGSVGYFGARPGSPTLERMSRGEQAHRSASALRAESSSAALPQVAAPANWETGGLTVAPPPPPVPRVPAEPLRPILPTSTSAPVTRSKGKQRERIVVPDTAAMPIYQDSAPEYESVPVDVPSSGEGR</sequence>
<evidence type="ECO:0000256" key="1">
    <source>
        <dbReference type="ARBA" id="ARBA00010652"/>
    </source>
</evidence>
<evidence type="ECO:0000259" key="3">
    <source>
        <dbReference type="Pfam" id="PF00823"/>
    </source>
</evidence>
<proteinExistence type="inferred from homology"/>
<evidence type="ECO:0000256" key="2">
    <source>
        <dbReference type="SAM" id="MobiDB-lite"/>
    </source>
</evidence>
<dbReference type="PANTHER" id="PTHR46766">
    <property type="entry name" value="GLUTAMINE-RICH PROTEIN 2"/>
    <property type="match status" value="1"/>
</dbReference>
<protein>
    <submittedName>
        <fullName evidence="4">Uncharacterized PPE family immunogenic protein PPE68</fullName>
    </submittedName>
</protein>
<feature type="compositionally biased region" description="Low complexity" evidence="2">
    <location>
        <begin position="358"/>
        <end position="372"/>
    </location>
</feature>
<comment type="similarity">
    <text evidence="1">Belongs to the mycobacterial PPE family.</text>
</comment>
<dbReference type="PANTHER" id="PTHR46766:SF1">
    <property type="entry name" value="GLUTAMINE-RICH PROTEIN 2"/>
    <property type="match status" value="1"/>
</dbReference>
<name>A0A3P8L114_TSUPA</name>
<dbReference type="AlphaFoldDB" id="A0A3P8L114"/>
<dbReference type="InterPro" id="IPR038332">
    <property type="entry name" value="PPE_sf"/>
</dbReference>
<dbReference type="InterPro" id="IPR000030">
    <property type="entry name" value="PPE_dom"/>
</dbReference>
<dbReference type="SUPFAM" id="SSF140459">
    <property type="entry name" value="PE/PPE dimer-like"/>
    <property type="match status" value="1"/>
</dbReference>
<feature type="region of interest" description="Disordered" evidence="2">
    <location>
        <begin position="335"/>
        <end position="458"/>
    </location>
</feature>
<gene>
    <name evidence="4" type="ORF">NCTC10741_01250</name>
</gene>
<evidence type="ECO:0000313" key="5">
    <source>
        <dbReference type="Proteomes" id="UP000271626"/>
    </source>
</evidence>
<feature type="region of interest" description="Disordered" evidence="2">
    <location>
        <begin position="243"/>
        <end position="263"/>
    </location>
</feature>
<dbReference type="OrthoDB" id="4772941at2"/>
<feature type="domain" description="PPE" evidence="3">
    <location>
        <begin position="3"/>
        <end position="161"/>
    </location>
</feature>
<evidence type="ECO:0000313" key="4">
    <source>
        <dbReference type="EMBL" id="VDR38135.1"/>
    </source>
</evidence>
<dbReference type="GO" id="GO:0052572">
    <property type="term" value="P:response to host immune response"/>
    <property type="evidence" value="ECO:0007669"/>
    <property type="project" value="TreeGrafter"/>
</dbReference>
<reference evidence="4 5" key="1">
    <citation type="submission" date="2018-12" db="EMBL/GenBank/DDBJ databases">
        <authorList>
            <consortium name="Pathogen Informatics"/>
        </authorList>
    </citation>
    <scope>NUCLEOTIDE SEQUENCE [LARGE SCALE GENOMIC DNA]</scope>
    <source>
        <strain evidence="4 5">NCTC10741</strain>
    </source>
</reference>
<dbReference type="Gene3D" id="1.20.1260.20">
    <property type="entry name" value="PPE superfamily"/>
    <property type="match status" value="1"/>
</dbReference>